<dbReference type="Proteomes" id="UP000675920">
    <property type="component" value="Unplaced"/>
</dbReference>
<organism evidence="3 4">
    <name type="scientific">Derxia gummosa DSM 723</name>
    <dbReference type="NCBI Taxonomy" id="1121388"/>
    <lineage>
        <taxon>Bacteria</taxon>
        <taxon>Pseudomonadati</taxon>
        <taxon>Pseudomonadota</taxon>
        <taxon>Betaproteobacteria</taxon>
        <taxon>Burkholderiales</taxon>
        <taxon>Alcaligenaceae</taxon>
        <taxon>Derxia</taxon>
    </lineage>
</organism>
<feature type="domain" description="DUF2147" evidence="2">
    <location>
        <begin position="23"/>
        <end position="139"/>
    </location>
</feature>
<dbReference type="OrthoDB" id="9814399at2"/>
<keyword evidence="3" id="KW-1185">Reference proteome</keyword>
<dbReference type="RefSeq" id="WP_034411996.1">
    <property type="nucleotide sequence ID" value="NZ_AXWS01000015.1"/>
</dbReference>
<keyword evidence="1" id="KW-0732">Signal</keyword>
<dbReference type="Gene3D" id="2.40.128.520">
    <property type="match status" value="1"/>
</dbReference>
<reference evidence="4" key="1">
    <citation type="journal article" date="2013" name="Acta Crystallogr. D">
        <title>Protein HP1028 from the human pathogen Helicobacter pylori belongs to the lipocalin family.</title>
        <authorList>
            <person name="Barison N."/>
            <person name="Cendron L."/>
            <person name="Loconte V."/>
            <person name="Proctor E.A."/>
            <person name="Dokholyan N.V."/>
            <person name="Zanotti G."/>
        </authorList>
    </citation>
    <scope>NUCLEOTIDE SEQUENCE</scope>
</reference>
<evidence type="ECO:0000313" key="3">
    <source>
        <dbReference type="Proteomes" id="UP000675920"/>
    </source>
</evidence>
<dbReference type="PANTHER" id="PTHR36919">
    <property type="entry name" value="BLR1215 PROTEIN"/>
    <property type="match status" value="1"/>
</dbReference>
<protein>
    <submittedName>
        <fullName evidence="4">DUF2147 domain-containing protein</fullName>
    </submittedName>
</protein>
<evidence type="ECO:0000313" key="4">
    <source>
        <dbReference type="RefSeq" id="WP_034411996.1"/>
    </source>
</evidence>
<accession>A0A8B6X8N8</accession>
<evidence type="ECO:0000259" key="2">
    <source>
        <dbReference type="Pfam" id="PF09917"/>
    </source>
</evidence>
<proteinExistence type="predicted"/>
<dbReference type="PANTHER" id="PTHR36919:SF3">
    <property type="entry name" value="BLL5882 PROTEIN"/>
    <property type="match status" value="1"/>
</dbReference>
<feature type="chain" id="PRO_5034876813" evidence="1">
    <location>
        <begin position="20"/>
        <end position="142"/>
    </location>
</feature>
<sequence>MKLLTLAALLAGLTGAVGATPVGLWKTIDDETGQPRSHVRITERDGRLSGRIEKLLVPPATPDCVKCSDERKGQPIEGLTILRGVRRDGEANWGGGDILDPKSGKVYSVRLTELDDGRRLEVRGFIGVPLIGRTQVWERLEP</sequence>
<feature type="signal peptide" evidence="1">
    <location>
        <begin position="1"/>
        <end position="19"/>
    </location>
</feature>
<dbReference type="AlphaFoldDB" id="A0A8B6X8N8"/>
<reference evidence="4" key="2">
    <citation type="submission" date="2025-08" db="UniProtKB">
        <authorList>
            <consortium name="RefSeq"/>
        </authorList>
    </citation>
    <scope>IDENTIFICATION</scope>
</reference>
<name>A0A8B6X8N8_9BURK</name>
<evidence type="ECO:0000256" key="1">
    <source>
        <dbReference type="SAM" id="SignalP"/>
    </source>
</evidence>
<dbReference type="InterPro" id="IPR019223">
    <property type="entry name" value="DUF2147"/>
</dbReference>
<dbReference type="Pfam" id="PF09917">
    <property type="entry name" value="DUF2147"/>
    <property type="match status" value="1"/>
</dbReference>